<gene>
    <name evidence="1" type="ORF">HDG40_001424</name>
</gene>
<protein>
    <submittedName>
        <fullName evidence="1">Uncharacterized protein</fullName>
    </submittedName>
</protein>
<name>A0A7W8V503_PARAM</name>
<comment type="caution">
    <text evidence="1">The sequence shown here is derived from an EMBL/GenBank/DDBJ whole genome shotgun (WGS) entry which is preliminary data.</text>
</comment>
<proteinExistence type="predicted"/>
<reference evidence="1 2" key="1">
    <citation type="submission" date="2020-08" db="EMBL/GenBank/DDBJ databases">
        <title>Genomic Encyclopedia of Type Strains, Phase IV (KMG-V): Genome sequencing to study the core and pangenomes of soil and plant-associated prokaryotes.</title>
        <authorList>
            <person name="Whitman W."/>
        </authorList>
    </citation>
    <scope>NUCLEOTIDE SEQUENCE [LARGE SCALE GENOMIC DNA]</scope>
    <source>
        <strain evidence="1 2">JPY158</strain>
    </source>
</reference>
<evidence type="ECO:0000313" key="2">
    <source>
        <dbReference type="Proteomes" id="UP000592780"/>
    </source>
</evidence>
<dbReference type="AlphaFoldDB" id="A0A7W8V503"/>
<accession>A0A7W8V503</accession>
<dbReference type="Proteomes" id="UP000592780">
    <property type="component" value="Unassembled WGS sequence"/>
</dbReference>
<organism evidence="1 2">
    <name type="scientific">Paraburkholderia atlantica</name>
    <dbReference type="NCBI Taxonomy" id="2654982"/>
    <lineage>
        <taxon>Bacteria</taxon>
        <taxon>Pseudomonadati</taxon>
        <taxon>Pseudomonadota</taxon>
        <taxon>Betaproteobacteria</taxon>
        <taxon>Burkholderiales</taxon>
        <taxon>Burkholderiaceae</taxon>
        <taxon>Paraburkholderia</taxon>
    </lineage>
</organism>
<keyword evidence="2" id="KW-1185">Reference proteome</keyword>
<sequence>MKMPMIKDLSVTERLDRKVDPILAGTKLSAV</sequence>
<dbReference type="EMBL" id="JACHDD010000002">
    <property type="protein sequence ID" value="MBB5423282.1"/>
    <property type="molecule type" value="Genomic_DNA"/>
</dbReference>
<evidence type="ECO:0000313" key="1">
    <source>
        <dbReference type="EMBL" id="MBB5423282.1"/>
    </source>
</evidence>